<keyword evidence="8" id="KW-1185">Reference proteome</keyword>
<dbReference type="RefSeq" id="WP_179407168.1">
    <property type="nucleotide sequence ID" value="NZ_BMGF01000002.1"/>
</dbReference>
<sequence>MKVKVLNLDGSAGKNDIELSDDVFGLEPRADILHRVVTWQLENRRGTARPTRERSDVARTGKKFGRQKGGGTARHGDRKAPIFVGGGKAHGARKREFEQSLNKKVRALGLKMALSAKAKDGLVVVDSLDVKDAKTKALAGQFKKAGWGRKVLVIDGEQVDQGFARAAGNLVDVNVLPAVGANVYDILKHDTLVLTRAAVEKLEARFALPGGSN</sequence>
<dbReference type="GO" id="GO:0005840">
    <property type="term" value="C:ribosome"/>
    <property type="evidence" value="ECO:0007669"/>
    <property type="project" value="UniProtKB-KW"/>
</dbReference>
<evidence type="ECO:0000313" key="7">
    <source>
        <dbReference type="EMBL" id="NYH95306.1"/>
    </source>
</evidence>
<dbReference type="PANTHER" id="PTHR10746">
    <property type="entry name" value="50S RIBOSOMAL PROTEIN L4"/>
    <property type="match status" value="1"/>
</dbReference>
<dbReference type="GO" id="GO:1990904">
    <property type="term" value="C:ribonucleoprotein complex"/>
    <property type="evidence" value="ECO:0007669"/>
    <property type="project" value="UniProtKB-KW"/>
</dbReference>
<proteinExistence type="inferred from homology"/>
<evidence type="ECO:0000256" key="1">
    <source>
        <dbReference type="ARBA" id="ARBA00010528"/>
    </source>
</evidence>
<feature type="region of interest" description="Disordered" evidence="6">
    <location>
        <begin position="46"/>
        <end position="87"/>
    </location>
</feature>
<dbReference type="Proteomes" id="UP000522081">
    <property type="component" value="Unassembled WGS sequence"/>
</dbReference>
<comment type="caution">
    <text evidence="7">The sequence shown here is derived from an EMBL/GenBank/DDBJ whole genome shotgun (WGS) entry which is preliminary data.</text>
</comment>
<dbReference type="Pfam" id="PF00573">
    <property type="entry name" value="Ribosomal_L4"/>
    <property type="match status" value="1"/>
</dbReference>
<keyword evidence="5" id="KW-0699">rRNA-binding</keyword>
<dbReference type="SUPFAM" id="SSF52166">
    <property type="entry name" value="Ribosomal protein L4"/>
    <property type="match status" value="1"/>
</dbReference>
<dbReference type="HAMAP" id="MF_01328_B">
    <property type="entry name" value="Ribosomal_uL4_B"/>
    <property type="match status" value="1"/>
</dbReference>
<dbReference type="GO" id="GO:0019843">
    <property type="term" value="F:rRNA binding"/>
    <property type="evidence" value="ECO:0007669"/>
    <property type="project" value="UniProtKB-UniRule"/>
</dbReference>
<reference evidence="7 8" key="1">
    <citation type="submission" date="2020-07" db="EMBL/GenBank/DDBJ databases">
        <title>Genomic Encyclopedia of Type Strains, Phase IV (KMG-IV): sequencing the most valuable type-strain genomes for metagenomic binning, comparative biology and taxonomic classification.</title>
        <authorList>
            <person name="Goeker M."/>
        </authorList>
    </citation>
    <scope>NUCLEOTIDE SEQUENCE [LARGE SCALE GENOMIC DNA]</scope>
    <source>
        <strain evidence="7 8">DSM 29043</strain>
    </source>
</reference>
<dbReference type="InterPro" id="IPR013005">
    <property type="entry name" value="Ribosomal_uL4-like"/>
</dbReference>
<comment type="function">
    <text evidence="5">Forms part of the polypeptide exit tunnel.</text>
</comment>
<dbReference type="GO" id="GO:0003735">
    <property type="term" value="F:structural constituent of ribosome"/>
    <property type="evidence" value="ECO:0007669"/>
    <property type="project" value="InterPro"/>
</dbReference>
<evidence type="ECO:0000313" key="8">
    <source>
        <dbReference type="Proteomes" id="UP000522081"/>
    </source>
</evidence>
<keyword evidence="5" id="KW-0694">RNA-binding</keyword>
<evidence type="ECO:0000256" key="5">
    <source>
        <dbReference type="HAMAP-Rule" id="MF_01328"/>
    </source>
</evidence>
<dbReference type="InterPro" id="IPR002136">
    <property type="entry name" value="Ribosomal_uL4"/>
</dbReference>
<dbReference type="AlphaFoldDB" id="A0A7Y9XVD0"/>
<organism evidence="7 8">
    <name type="scientific">Novosphingobium marinum</name>
    <dbReference type="NCBI Taxonomy" id="1514948"/>
    <lineage>
        <taxon>Bacteria</taxon>
        <taxon>Pseudomonadati</taxon>
        <taxon>Pseudomonadota</taxon>
        <taxon>Alphaproteobacteria</taxon>
        <taxon>Sphingomonadales</taxon>
        <taxon>Sphingomonadaceae</taxon>
        <taxon>Novosphingobium</taxon>
    </lineage>
</organism>
<feature type="compositionally biased region" description="Basic and acidic residues" evidence="6">
    <location>
        <begin position="46"/>
        <end position="59"/>
    </location>
</feature>
<evidence type="ECO:0000256" key="2">
    <source>
        <dbReference type="ARBA" id="ARBA00022980"/>
    </source>
</evidence>
<dbReference type="Gene3D" id="3.40.1370.10">
    <property type="match status" value="1"/>
</dbReference>
<keyword evidence="3 5" id="KW-0687">Ribonucleoprotein</keyword>
<name>A0A7Y9XVD0_9SPHN</name>
<dbReference type="NCBIfam" id="TIGR03953">
    <property type="entry name" value="rplD_bact"/>
    <property type="match status" value="1"/>
</dbReference>
<keyword evidence="2 5" id="KW-0689">Ribosomal protein</keyword>
<comment type="function">
    <text evidence="5">One of the primary rRNA binding proteins, this protein initially binds near the 5'-end of the 23S rRNA. It is important during the early stages of 50S assembly. It makes multiple contacts with different domains of the 23S rRNA in the assembled 50S subunit and ribosome.</text>
</comment>
<dbReference type="GO" id="GO:0006412">
    <property type="term" value="P:translation"/>
    <property type="evidence" value="ECO:0007669"/>
    <property type="project" value="UniProtKB-UniRule"/>
</dbReference>
<evidence type="ECO:0000256" key="6">
    <source>
        <dbReference type="SAM" id="MobiDB-lite"/>
    </source>
</evidence>
<dbReference type="PANTHER" id="PTHR10746:SF6">
    <property type="entry name" value="LARGE RIBOSOMAL SUBUNIT PROTEIN UL4M"/>
    <property type="match status" value="1"/>
</dbReference>
<comment type="subunit">
    <text evidence="5">Part of the 50S ribosomal subunit.</text>
</comment>
<dbReference type="InterPro" id="IPR023574">
    <property type="entry name" value="Ribosomal_uL4_dom_sf"/>
</dbReference>
<gene>
    <name evidence="5" type="primary">rplD</name>
    <name evidence="7" type="ORF">FHS75_001625</name>
</gene>
<comment type="similarity">
    <text evidence="1 5">Belongs to the universal ribosomal protein uL4 family.</text>
</comment>
<evidence type="ECO:0000256" key="4">
    <source>
        <dbReference type="ARBA" id="ARBA00035244"/>
    </source>
</evidence>
<accession>A0A7Y9XVD0</accession>
<protein>
    <recommendedName>
        <fullName evidence="4 5">Large ribosomal subunit protein uL4</fullName>
    </recommendedName>
</protein>
<evidence type="ECO:0000256" key="3">
    <source>
        <dbReference type="ARBA" id="ARBA00023274"/>
    </source>
</evidence>
<dbReference type="EMBL" id="JACBZF010000002">
    <property type="protein sequence ID" value="NYH95306.1"/>
    <property type="molecule type" value="Genomic_DNA"/>
</dbReference>